<evidence type="ECO:0000313" key="1">
    <source>
        <dbReference type="EMBL" id="KAJ7569202.1"/>
    </source>
</evidence>
<comment type="caution">
    <text evidence="1">The sequence shown here is derived from an EMBL/GenBank/DDBJ whole genome shotgun (WGS) entry which is preliminary data.</text>
</comment>
<dbReference type="EMBL" id="CM055092">
    <property type="protein sequence ID" value="KAJ7569202.1"/>
    <property type="molecule type" value="Genomic_DNA"/>
</dbReference>
<name>A0ACC2ERS3_DIPCM</name>
<proteinExistence type="predicted"/>
<accession>A0ACC2ERS3</accession>
<evidence type="ECO:0000313" key="2">
    <source>
        <dbReference type="Proteomes" id="UP001162992"/>
    </source>
</evidence>
<protein>
    <submittedName>
        <fullName evidence="1">Uncharacterized protein</fullName>
    </submittedName>
</protein>
<sequence>MASMEVNDTCNDEEDKTNEHHVYDDENKVQKTRKSKQAHKLSMKMQNIVEVGRHVYKGSKKLVRITKKMKGLSELERPSSKAKIMGLARIPIPWIKSDAPRQVTYTKRRKGLKKKIEELAILCGVEASMICYGPQLGKPSNAATSTTIH</sequence>
<reference evidence="2" key="1">
    <citation type="journal article" date="2024" name="Proc. Natl. Acad. Sci. U.S.A.">
        <title>Extraordinary preservation of gene collinearity over three hundred million years revealed in homosporous lycophytes.</title>
        <authorList>
            <person name="Li C."/>
            <person name="Wickell D."/>
            <person name="Kuo L.Y."/>
            <person name="Chen X."/>
            <person name="Nie B."/>
            <person name="Liao X."/>
            <person name="Peng D."/>
            <person name="Ji J."/>
            <person name="Jenkins J."/>
            <person name="Williams M."/>
            <person name="Shu S."/>
            <person name="Plott C."/>
            <person name="Barry K."/>
            <person name="Rajasekar S."/>
            <person name="Grimwood J."/>
            <person name="Han X."/>
            <person name="Sun S."/>
            <person name="Hou Z."/>
            <person name="He W."/>
            <person name="Dai G."/>
            <person name="Sun C."/>
            <person name="Schmutz J."/>
            <person name="Leebens-Mack J.H."/>
            <person name="Li F.W."/>
            <person name="Wang L."/>
        </authorList>
    </citation>
    <scope>NUCLEOTIDE SEQUENCE [LARGE SCALE GENOMIC DNA]</scope>
    <source>
        <strain evidence="2">cv. PW_Plant_1</strain>
    </source>
</reference>
<keyword evidence="2" id="KW-1185">Reference proteome</keyword>
<gene>
    <name evidence="1" type="ORF">O6H91_01G066300</name>
</gene>
<dbReference type="Proteomes" id="UP001162992">
    <property type="component" value="Chromosome 1"/>
</dbReference>
<organism evidence="1 2">
    <name type="scientific">Diphasiastrum complanatum</name>
    <name type="common">Issler's clubmoss</name>
    <name type="synonym">Lycopodium complanatum</name>
    <dbReference type="NCBI Taxonomy" id="34168"/>
    <lineage>
        <taxon>Eukaryota</taxon>
        <taxon>Viridiplantae</taxon>
        <taxon>Streptophyta</taxon>
        <taxon>Embryophyta</taxon>
        <taxon>Tracheophyta</taxon>
        <taxon>Lycopodiopsida</taxon>
        <taxon>Lycopodiales</taxon>
        <taxon>Lycopodiaceae</taxon>
        <taxon>Lycopodioideae</taxon>
        <taxon>Diphasiastrum</taxon>
    </lineage>
</organism>